<dbReference type="AlphaFoldDB" id="A0A0G2FFJ9"/>
<proteinExistence type="predicted"/>
<keyword evidence="5" id="KW-1185">Reference proteome</keyword>
<organism evidence="4 5">
    <name type="scientific">Diaporthe ampelina</name>
    <dbReference type="NCBI Taxonomy" id="1214573"/>
    <lineage>
        <taxon>Eukaryota</taxon>
        <taxon>Fungi</taxon>
        <taxon>Dikarya</taxon>
        <taxon>Ascomycota</taxon>
        <taxon>Pezizomycotina</taxon>
        <taxon>Sordariomycetes</taxon>
        <taxon>Sordariomycetidae</taxon>
        <taxon>Diaporthales</taxon>
        <taxon>Diaporthaceae</taxon>
        <taxon>Diaporthe</taxon>
    </lineage>
</organism>
<keyword evidence="2" id="KW-0294">Fucose metabolism</keyword>
<evidence type="ECO:0000256" key="3">
    <source>
        <dbReference type="ARBA" id="ARBA00023277"/>
    </source>
</evidence>
<dbReference type="InterPro" id="IPR019378">
    <property type="entry name" value="GDP-Fuc_O-FucTrfase"/>
</dbReference>
<evidence type="ECO:0000313" key="4">
    <source>
        <dbReference type="EMBL" id="KKY32909.1"/>
    </source>
</evidence>
<protein>
    <submittedName>
        <fullName evidence="4">Putative alternative oxidase</fullName>
    </submittedName>
</protein>
<reference evidence="4 5" key="1">
    <citation type="submission" date="2015-05" db="EMBL/GenBank/DDBJ databases">
        <title>Distinctive expansion of gene families associated with plant cell wall degradation and secondary metabolism in the genomes of grapevine trunk pathogens.</title>
        <authorList>
            <person name="Lawrence D.P."/>
            <person name="Travadon R."/>
            <person name="Rolshausen P.E."/>
            <person name="Baumgartner K."/>
        </authorList>
    </citation>
    <scope>NUCLEOTIDE SEQUENCE [LARGE SCALE GENOMIC DNA]</scope>
    <source>
        <strain evidence="4">DA912</strain>
    </source>
</reference>
<evidence type="ECO:0000256" key="2">
    <source>
        <dbReference type="ARBA" id="ARBA00023253"/>
    </source>
</evidence>
<dbReference type="Gene3D" id="3.40.50.11350">
    <property type="match status" value="1"/>
</dbReference>
<evidence type="ECO:0000256" key="1">
    <source>
        <dbReference type="ARBA" id="ARBA00022679"/>
    </source>
</evidence>
<keyword evidence="1" id="KW-0808">Transferase</keyword>
<dbReference type="CDD" id="cd11296">
    <property type="entry name" value="O-FucT_like"/>
    <property type="match status" value="1"/>
</dbReference>
<dbReference type="Pfam" id="PF10250">
    <property type="entry name" value="O-FucT"/>
    <property type="match status" value="1"/>
</dbReference>
<dbReference type="GO" id="GO:0016740">
    <property type="term" value="F:transferase activity"/>
    <property type="evidence" value="ECO:0007669"/>
    <property type="project" value="UniProtKB-KW"/>
</dbReference>
<dbReference type="Proteomes" id="UP000034680">
    <property type="component" value="Unassembled WGS sequence"/>
</dbReference>
<dbReference type="GO" id="GO:0006004">
    <property type="term" value="P:fucose metabolic process"/>
    <property type="evidence" value="ECO:0007669"/>
    <property type="project" value="UniProtKB-KW"/>
</dbReference>
<evidence type="ECO:0000313" key="5">
    <source>
        <dbReference type="Proteomes" id="UP000034680"/>
    </source>
</evidence>
<name>A0A0G2FFJ9_9PEZI</name>
<comment type="caution">
    <text evidence="4">The sequence shown here is derived from an EMBL/GenBank/DDBJ whole genome shotgun (WGS) entry which is preliminary data.</text>
</comment>
<dbReference type="EMBL" id="LCUC01000271">
    <property type="protein sequence ID" value="KKY32909.1"/>
    <property type="molecule type" value="Genomic_DNA"/>
</dbReference>
<reference evidence="4 5" key="2">
    <citation type="submission" date="2015-05" db="EMBL/GenBank/DDBJ databases">
        <authorList>
            <person name="Morales-Cruz A."/>
            <person name="Amrine K.C."/>
            <person name="Cantu D."/>
        </authorList>
    </citation>
    <scope>NUCLEOTIDE SEQUENCE [LARGE SCALE GENOMIC DNA]</scope>
    <source>
        <strain evidence="4">DA912</strain>
    </source>
</reference>
<sequence length="469" mass="53163">MYLPSTRPNLFNKRYITAAVLAVITILFITSDSGPDLDSLRSQLTDLGLPGQKGGWTTQRQFVKSALANDIYTTHYDGAAVRKLCSEAKWRDDRVVECNRLAGGIGNMKINLLGCARFAIEAGAILITPVLHAREAFEKMENSFGWDTDLPISYMFDSDHFFDTLAEDCPQLHMVDEDDPAYNIPPKSEVHVVHPKALIPVVHNNVLIDPSLWRPAFDQHVEDIIEKNNLARPTKEHPIRMSFDDVAFSWPVRYDGDEFRSDFGHVARFPRHIRELSARALYNLYKKLDIHQSPAAPSRGAFLGAHVRTEADAQLESWTSFATQSQNIRQQLEVNQLGAVYVATGTASDVEKLRADLADLQVRVNDTHTTSGVTVLQKWDILDESDVMILDELTWDQMALVDLDIMLRASRFVGIWESSWSWTIALKRHAWSEQDPYDYDTHPLTYEDEYSILYGPVGAQPVIDPCMWL</sequence>
<gene>
    <name evidence="4" type="ORF">UCDDA912_g07137</name>
</gene>
<keyword evidence="3" id="KW-0119">Carbohydrate metabolism</keyword>
<accession>A0A0G2FFJ9</accession>
<dbReference type="OrthoDB" id="20368at2759"/>